<protein>
    <recommendedName>
        <fullName evidence="3">DDE-1 domain-containing protein</fullName>
    </recommendedName>
</protein>
<comment type="caution">
    <text evidence="1">The sequence shown here is derived from an EMBL/GenBank/DDBJ whole genome shotgun (WGS) entry which is preliminary data.</text>
</comment>
<evidence type="ECO:0000313" key="2">
    <source>
        <dbReference type="Proteomes" id="UP000265427"/>
    </source>
</evidence>
<dbReference type="EMBL" id="QUSZ01005803">
    <property type="protein sequence ID" value="RHY08154.1"/>
    <property type="molecule type" value="Genomic_DNA"/>
</dbReference>
<accession>A0A397APF9</accession>
<reference evidence="1 2" key="1">
    <citation type="submission" date="2018-08" db="EMBL/GenBank/DDBJ databases">
        <title>Aphanomyces genome sequencing and annotation.</title>
        <authorList>
            <person name="Minardi D."/>
            <person name="Oidtmann B."/>
            <person name="Van Der Giezen M."/>
            <person name="Studholme D.J."/>
        </authorList>
    </citation>
    <scope>NUCLEOTIDE SEQUENCE [LARGE SCALE GENOMIC DNA]</scope>
    <source>
        <strain evidence="1 2">Kv</strain>
    </source>
</reference>
<proteinExistence type="predicted"/>
<dbReference type="VEuPathDB" id="FungiDB:H257_17720"/>
<dbReference type="AlphaFoldDB" id="A0A397APF9"/>
<name>A0A397APF9_APHAT</name>
<gene>
    <name evidence="1" type="ORF">DYB36_013333</name>
</gene>
<evidence type="ECO:0000313" key="1">
    <source>
        <dbReference type="EMBL" id="RHY08154.1"/>
    </source>
</evidence>
<evidence type="ECO:0008006" key="3">
    <source>
        <dbReference type="Google" id="ProtNLM"/>
    </source>
</evidence>
<sequence length="159" mass="18102">MYQRYNNGQRKALLVKFHVSNVTSERQFCRENDIKPSIWGAFDHYDHSNIINVDETAVYFDMPRGKTLAEVGTSNKVSTGKKHSPRLTAVLTNRADGTKLPLLFIVKGQPDGTIEKQELSHTQLAITTQSRRMRGWTSAFGLCTSITCWPHVWKTLLFC</sequence>
<dbReference type="Proteomes" id="UP000265427">
    <property type="component" value="Unassembled WGS sequence"/>
</dbReference>
<organism evidence="1 2">
    <name type="scientific">Aphanomyces astaci</name>
    <name type="common">Crayfish plague agent</name>
    <dbReference type="NCBI Taxonomy" id="112090"/>
    <lineage>
        <taxon>Eukaryota</taxon>
        <taxon>Sar</taxon>
        <taxon>Stramenopiles</taxon>
        <taxon>Oomycota</taxon>
        <taxon>Saprolegniomycetes</taxon>
        <taxon>Saprolegniales</taxon>
        <taxon>Verrucalvaceae</taxon>
        <taxon>Aphanomyces</taxon>
    </lineage>
</organism>